<feature type="transmembrane region" description="Helical" evidence="6">
    <location>
        <begin position="356"/>
        <end position="378"/>
    </location>
</feature>
<sequence>MLNLFNVIEYIWFRLEALFKTIEKIYHCEERFILSKKYIRIIIAGMLLMLGVGIPMNGLASFFKPVTEATGFSVSQFSLVGSFLNLTGIVAVPLVTKFLLPKIGLRKTSILGGIFGALGFVLLANGKSLFAFYSAAIVIGVFMMSSTAIVSVTLVNNWFRKSHGLVMGLVAATIGLSTAITSAIVPTFIQNYGWEKGFLLLGGMYAVALFLGAFLLIEKPADVGMLPYGVTEDSLAAEAEQATNDSSSVVTNHRDTDMTYAQALRSPVFYLLALSFVCFAMISTFTQQIPIFFTTKGATDVQAGMILSIASIVMIASKIIMGIVTDKLGATKALYIFTTIYILAFCIFAATDNITILIGAAMIYAMSTGVPAVMNQLVTFEVLGKKEFTAIWGILSTAGSLGLALGGPLLGYFYDATGSYNTTIIVSIVFMAVCLVSFFFAVTLRKRELKKD</sequence>
<evidence type="ECO:0000256" key="4">
    <source>
        <dbReference type="ARBA" id="ARBA00022989"/>
    </source>
</evidence>
<dbReference type="GO" id="GO:0005886">
    <property type="term" value="C:plasma membrane"/>
    <property type="evidence" value="ECO:0007669"/>
    <property type="project" value="UniProtKB-SubCell"/>
</dbReference>
<dbReference type="EMBL" id="VENO01000002">
    <property type="protein sequence ID" value="TNV69057.1"/>
    <property type="molecule type" value="Genomic_DNA"/>
</dbReference>
<feature type="transmembrane region" description="Helical" evidence="6">
    <location>
        <begin position="301"/>
        <end position="321"/>
    </location>
</feature>
<dbReference type="Pfam" id="PF07690">
    <property type="entry name" value="MFS_1"/>
    <property type="match status" value="1"/>
</dbReference>
<feature type="domain" description="Major facilitator superfamily (MFS) profile" evidence="7">
    <location>
        <begin position="37"/>
        <end position="449"/>
    </location>
</feature>
<accession>A0A5C5E752</accession>
<dbReference type="SUPFAM" id="SSF103473">
    <property type="entry name" value="MFS general substrate transporter"/>
    <property type="match status" value="1"/>
</dbReference>
<dbReference type="AlphaFoldDB" id="A0A5C5E752"/>
<dbReference type="PANTHER" id="PTHR11360">
    <property type="entry name" value="MONOCARBOXYLATE TRANSPORTER"/>
    <property type="match status" value="1"/>
</dbReference>
<feature type="transmembrane region" description="Helical" evidence="6">
    <location>
        <begin position="333"/>
        <end position="350"/>
    </location>
</feature>
<feature type="transmembrane region" description="Helical" evidence="6">
    <location>
        <begin position="420"/>
        <end position="444"/>
    </location>
</feature>
<feature type="transmembrane region" description="Helical" evidence="6">
    <location>
        <begin position="130"/>
        <end position="152"/>
    </location>
</feature>
<keyword evidence="9" id="KW-1185">Reference proteome</keyword>
<evidence type="ECO:0000313" key="9">
    <source>
        <dbReference type="Proteomes" id="UP000313395"/>
    </source>
</evidence>
<dbReference type="InterPro" id="IPR050327">
    <property type="entry name" value="Proton-linked_MCT"/>
</dbReference>
<evidence type="ECO:0000256" key="6">
    <source>
        <dbReference type="SAM" id="Phobius"/>
    </source>
</evidence>
<reference evidence="8 9" key="1">
    <citation type="submission" date="2019-06" db="EMBL/GenBank/DDBJ databases">
        <title>Description Trichococcus psychrophilus sp. nov., isolated from a cold spring, by genomic and phenotypic analyses.</title>
        <authorList>
            <person name="Zakharyuk A."/>
        </authorList>
    </citation>
    <scope>NUCLEOTIDE SEQUENCE [LARGE SCALE GENOMIC DNA]</scope>
    <source>
        <strain evidence="8 9">SKBG</strain>
    </source>
</reference>
<proteinExistence type="predicted"/>
<feature type="transmembrane region" description="Helical" evidence="6">
    <location>
        <begin position="41"/>
        <end position="63"/>
    </location>
</feature>
<evidence type="ECO:0000256" key="5">
    <source>
        <dbReference type="ARBA" id="ARBA00023136"/>
    </source>
</evidence>
<evidence type="ECO:0000256" key="2">
    <source>
        <dbReference type="ARBA" id="ARBA00022448"/>
    </source>
</evidence>
<keyword evidence="2" id="KW-0813">Transport</keyword>
<comment type="caution">
    <text evidence="8">The sequence shown here is derived from an EMBL/GenBank/DDBJ whole genome shotgun (WGS) entry which is preliminary data.</text>
</comment>
<feature type="transmembrane region" description="Helical" evidence="6">
    <location>
        <begin position="164"/>
        <end position="185"/>
    </location>
</feature>
<feature type="transmembrane region" description="Helical" evidence="6">
    <location>
        <begin position="108"/>
        <end position="124"/>
    </location>
</feature>
<organism evidence="8 9">
    <name type="scientific">Trichococcus shcherbakoviae subsp. psychrophilus</name>
    <dbReference type="NCBI Taxonomy" id="2585775"/>
    <lineage>
        <taxon>Bacteria</taxon>
        <taxon>Bacillati</taxon>
        <taxon>Bacillota</taxon>
        <taxon>Bacilli</taxon>
        <taxon>Lactobacillales</taxon>
        <taxon>Carnobacteriaceae</taxon>
        <taxon>Trichococcus</taxon>
    </lineage>
</organism>
<dbReference type="InterPro" id="IPR011701">
    <property type="entry name" value="MFS"/>
</dbReference>
<dbReference type="Proteomes" id="UP000313395">
    <property type="component" value="Unassembled WGS sequence"/>
</dbReference>
<protein>
    <submittedName>
        <fullName evidence="8">MFS transporter</fullName>
    </submittedName>
</protein>
<evidence type="ECO:0000256" key="3">
    <source>
        <dbReference type="ARBA" id="ARBA00022692"/>
    </source>
</evidence>
<feature type="transmembrane region" description="Helical" evidence="6">
    <location>
        <begin position="268"/>
        <end position="289"/>
    </location>
</feature>
<keyword evidence="4 6" id="KW-1133">Transmembrane helix</keyword>
<feature type="transmembrane region" description="Helical" evidence="6">
    <location>
        <begin position="75"/>
        <end position="96"/>
    </location>
</feature>
<comment type="subcellular location">
    <subcellularLocation>
        <location evidence="1">Cell membrane</location>
        <topology evidence="1">Multi-pass membrane protein</topology>
    </subcellularLocation>
</comment>
<dbReference type="PROSITE" id="PS50850">
    <property type="entry name" value="MFS"/>
    <property type="match status" value="1"/>
</dbReference>
<dbReference type="InterPro" id="IPR036259">
    <property type="entry name" value="MFS_trans_sf"/>
</dbReference>
<name>A0A5C5E752_9LACT</name>
<feature type="transmembrane region" description="Helical" evidence="6">
    <location>
        <begin position="390"/>
        <end position="414"/>
    </location>
</feature>
<dbReference type="InterPro" id="IPR020846">
    <property type="entry name" value="MFS_dom"/>
</dbReference>
<keyword evidence="5 6" id="KW-0472">Membrane</keyword>
<keyword evidence="3 6" id="KW-0812">Transmembrane</keyword>
<gene>
    <name evidence="8" type="ORF">FHK04_05980</name>
</gene>
<evidence type="ECO:0000259" key="7">
    <source>
        <dbReference type="PROSITE" id="PS50850"/>
    </source>
</evidence>
<feature type="transmembrane region" description="Helical" evidence="6">
    <location>
        <begin position="197"/>
        <end position="217"/>
    </location>
</feature>
<dbReference type="GO" id="GO:0022857">
    <property type="term" value="F:transmembrane transporter activity"/>
    <property type="evidence" value="ECO:0007669"/>
    <property type="project" value="InterPro"/>
</dbReference>
<evidence type="ECO:0000256" key="1">
    <source>
        <dbReference type="ARBA" id="ARBA00004651"/>
    </source>
</evidence>
<evidence type="ECO:0000313" key="8">
    <source>
        <dbReference type="EMBL" id="TNV69057.1"/>
    </source>
</evidence>
<dbReference type="Gene3D" id="1.20.1250.20">
    <property type="entry name" value="MFS general substrate transporter like domains"/>
    <property type="match status" value="2"/>
</dbReference>